<keyword evidence="2" id="KW-1133">Transmembrane helix</keyword>
<dbReference type="EMBL" id="CCYA01000247">
    <property type="protein sequence ID" value="CEH14638.1"/>
    <property type="molecule type" value="Genomic_DNA"/>
</dbReference>
<proteinExistence type="predicted"/>
<name>A0A0P1BFZ4_9BASI</name>
<dbReference type="OrthoDB" id="2436667at2759"/>
<organism evidence="3 4">
    <name type="scientific">Ceraceosorus bombacis</name>
    <dbReference type="NCBI Taxonomy" id="401625"/>
    <lineage>
        <taxon>Eukaryota</taxon>
        <taxon>Fungi</taxon>
        <taxon>Dikarya</taxon>
        <taxon>Basidiomycota</taxon>
        <taxon>Ustilaginomycotina</taxon>
        <taxon>Exobasidiomycetes</taxon>
        <taxon>Ceraceosorales</taxon>
        <taxon>Ceraceosoraceae</taxon>
        <taxon>Ceraceosorus</taxon>
    </lineage>
</organism>
<keyword evidence="2" id="KW-0812">Transmembrane</keyword>
<reference evidence="3 4" key="1">
    <citation type="submission" date="2014-09" db="EMBL/GenBank/DDBJ databases">
        <authorList>
            <person name="Magalhaes I.L.F."/>
            <person name="Oliveira U."/>
            <person name="Santos F.R."/>
            <person name="Vidigal T.H.D.A."/>
            <person name="Brescovit A.D."/>
            <person name="Santos A.J."/>
        </authorList>
    </citation>
    <scope>NUCLEOTIDE SEQUENCE [LARGE SCALE GENOMIC DNA]</scope>
</reference>
<keyword evidence="4" id="KW-1185">Reference proteome</keyword>
<dbReference type="Proteomes" id="UP000054845">
    <property type="component" value="Unassembled WGS sequence"/>
</dbReference>
<keyword evidence="2" id="KW-0472">Membrane</keyword>
<evidence type="ECO:0000256" key="1">
    <source>
        <dbReference type="SAM" id="MobiDB-lite"/>
    </source>
</evidence>
<evidence type="ECO:0000313" key="4">
    <source>
        <dbReference type="Proteomes" id="UP000054845"/>
    </source>
</evidence>
<protein>
    <submittedName>
        <fullName evidence="3">Cytochrome c oxidase biogenesis-related protein</fullName>
    </submittedName>
</protein>
<evidence type="ECO:0000256" key="2">
    <source>
        <dbReference type="SAM" id="Phobius"/>
    </source>
</evidence>
<feature type="transmembrane region" description="Helical" evidence="2">
    <location>
        <begin position="59"/>
        <end position="78"/>
    </location>
</feature>
<feature type="region of interest" description="Disordered" evidence="1">
    <location>
        <begin position="83"/>
        <end position="119"/>
    </location>
</feature>
<evidence type="ECO:0000313" key="3">
    <source>
        <dbReference type="EMBL" id="CEH14638.1"/>
    </source>
</evidence>
<accession>A0A0P1BFZ4</accession>
<sequence length="119" mass="12960">MPIVPNAVAQTGRKAEKPGDAPVVQEEESLRSKIVGNALRLLAICFVIISSQVPSALLIYWLSSAFFTLCQTGTLAAIDRRRARNLTPTPSPPPTQPMSPRFSGTAEQYGRAGIARRRR</sequence>
<dbReference type="AlphaFoldDB" id="A0A0P1BFZ4"/>
<dbReference type="STRING" id="401625.A0A0P1BFZ4"/>
<feature type="region of interest" description="Disordered" evidence="1">
    <location>
        <begin position="1"/>
        <end position="27"/>
    </location>
</feature>